<feature type="transmembrane region" description="Helical" evidence="10">
    <location>
        <begin position="207"/>
        <end position="229"/>
    </location>
</feature>
<evidence type="ECO:0000256" key="1">
    <source>
        <dbReference type="ARBA" id="ARBA00004651"/>
    </source>
</evidence>
<keyword evidence="8" id="KW-0807">Transducer</keyword>
<feature type="transmembrane region" description="Helical" evidence="10">
    <location>
        <begin position="294"/>
        <end position="312"/>
    </location>
</feature>
<evidence type="ECO:0000256" key="7">
    <source>
        <dbReference type="ARBA" id="ARBA00023170"/>
    </source>
</evidence>
<comment type="subcellular location">
    <subcellularLocation>
        <location evidence="1">Cell membrane</location>
        <topology evidence="1">Multi-pass membrane protein</topology>
    </subcellularLocation>
</comment>
<keyword evidence="3 10" id="KW-0812">Transmembrane</keyword>
<dbReference type="InterPro" id="IPR017452">
    <property type="entry name" value="GPCR_Rhodpsn_7TM"/>
</dbReference>
<reference evidence="12" key="1">
    <citation type="journal article" date="2019" name="bioRxiv">
        <title>The Genome of the Zebra Mussel, Dreissena polymorpha: A Resource for Invasive Species Research.</title>
        <authorList>
            <person name="McCartney M.A."/>
            <person name="Auch B."/>
            <person name="Kono T."/>
            <person name="Mallez S."/>
            <person name="Zhang Y."/>
            <person name="Obille A."/>
            <person name="Becker A."/>
            <person name="Abrahante J.E."/>
            <person name="Garbe J."/>
            <person name="Badalamenti J.P."/>
            <person name="Herman A."/>
            <person name="Mangelson H."/>
            <person name="Liachko I."/>
            <person name="Sullivan S."/>
            <person name="Sone E.D."/>
            <person name="Koren S."/>
            <person name="Silverstein K.A.T."/>
            <person name="Beckman K.B."/>
            <person name="Gohl D.M."/>
        </authorList>
    </citation>
    <scope>NUCLEOTIDE SEQUENCE</scope>
    <source>
        <strain evidence="12">Duluth1</strain>
        <tissue evidence="12">Whole animal</tissue>
    </source>
</reference>
<organism evidence="12 13">
    <name type="scientific">Dreissena polymorpha</name>
    <name type="common">Zebra mussel</name>
    <name type="synonym">Mytilus polymorpha</name>
    <dbReference type="NCBI Taxonomy" id="45954"/>
    <lineage>
        <taxon>Eukaryota</taxon>
        <taxon>Metazoa</taxon>
        <taxon>Spiralia</taxon>
        <taxon>Lophotrochozoa</taxon>
        <taxon>Mollusca</taxon>
        <taxon>Bivalvia</taxon>
        <taxon>Autobranchia</taxon>
        <taxon>Heteroconchia</taxon>
        <taxon>Euheterodonta</taxon>
        <taxon>Imparidentia</taxon>
        <taxon>Neoheterodontei</taxon>
        <taxon>Myida</taxon>
        <taxon>Dreissenoidea</taxon>
        <taxon>Dreissenidae</taxon>
        <taxon>Dreissena</taxon>
    </lineage>
</organism>
<feature type="domain" description="G-protein coupled receptors family 1 profile" evidence="11">
    <location>
        <begin position="59"/>
        <end position="309"/>
    </location>
</feature>
<comment type="caution">
    <text evidence="12">The sequence shown here is derived from an EMBL/GenBank/DDBJ whole genome shotgun (WGS) entry which is preliminary data.</text>
</comment>
<keyword evidence="4 10" id="KW-1133">Transmembrane helix</keyword>
<evidence type="ECO:0000256" key="10">
    <source>
        <dbReference type="SAM" id="Phobius"/>
    </source>
</evidence>
<dbReference type="InterPro" id="IPR000276">
    <property type="entry name" value="GPCR_Rhodpsn"/>
</dbReference>
<feature type="region of interest" description="Disordered" evidence="9">
    <location>
        <begin position="334"/>
        <end position="370"/>
    </location>
</feature>
<dbReference type="EMBL" id="JAIWYP010000011">
    <property type="protein sequence ID" value="KAH3736150.1"/>
    <property type="molecule type" value="Genomic_DNA"/>
</dbReference>
<accession>A0A9D4HUZ3</accession>
<gene>
    <name evidence="12" type="ORF">DPMN_042712</name>
</gene>
<evidence type="ECO:0000256" key="9">
    <source>
        <dbReference type="SAM" id="MobiDB-lite"/>
    </source>
</evidence>
<sequence length="587" mass="65111">MTTPQNDGNYDYNTSVQNETDVFTQNISPNMRNLFDINFNLGVAYVFIVSVLCCVGTTGNSAILYVMKKEPQFNGHARVMMINMAIADLCVTAIADPMCIIGAFTGMRIMHWGRWLCITVASLCLTTCVCVFLNIVNITVNRWLFICYTNVYSKIYNQGSTIGICILSWILGFGAEFPNYVGWGDHTFDEKSHQCYWDRTADHSYTVFVTAGLLTAAMFPVIFCNMAMVKKIWDVKRNVQSFQNSYTKSVMSTVSSVKILVTMMVVALVCWLPYVTLLVSDHDNTASMETHLLLSLLAHSHSTWTPVIYFAFKKNFRDHIRRLFNRTNLVHPTSSNVGSNASKAKRGTSKDGFNRQQLPASQHSSSIEKSNSIMKSFSTTNTISYTLSTTSTSSDKPVPNIHDYPVKASHTILEPIQENTVSLTQQQTTEFSTKCTVSNISSLTSCVTVNTATMLSAQPMVSLSARTTEEHINASTQCTPESKILNNNELHNETQSLAKKELIDVVHSENGKESTTCIVAPKIITTRVAEVSVSMGVCRPRSGWGLRTQNALGDQKQTSAFLAVPNSDAFLRQSTNLADVCMSKSKC</sequence>
<name>A0A9D4HUZ3_DREPO</name>
<evidence type="ECO:0000313" key="12">
    <source>
        <dbReference type="EMBL" id="KAH3736150.1"/>
    </source>
</evidence>
<dbReference type="Gene3D" id="1.20.1070.10">
    <property type="entry name" value="Rhodopsin 7-helix transmembrane proteins"/>
    <property type="match status" value="1"/>
</dbReference>
<evidence type="ECO:0000256" key="4">
    <source>
        <dbReference type="ARBA" id="ARBA00022989"/>
    </source>
</evidence>
<keyword evidence="6 10" id="KW-0472">Membrane</keyword>
<keyword evidence="2" id="KW-1003">Cell membrane</keyword>
<dbReference type="SUPFAM" id="SSF81321">
    <property type="entry name" value="Family A G protein-coupled receptor-like"/>
    <property type="match status" value="1"/>
</dbReference>
<dbReference type="PANTHER" id="PTHR24228">
    <property type="entry name" value="B2 BRADYKININ RECEPTOR/ANGIOTENSIN II RECEPTOR"/>
    <property type="match status" value="1"/>
</dbReference>
<evidence type="ECO:0000256" key="6">
    <source>
        <dbReference type="ARBA" id="ARBA00023136"/>
    </source>
</evidence>
<evidence type="ECO:0000256" key="3">
    <source>
        <dbReference type="ARBA" id="ARBA00022692"/>
    </source>
</evidence>
<evidence type="ECO:0000313" key="13">
    <source>
        <dbReference type="Proteomes" id="UP000828390"/>
    </source>
</evidence>
<feature type="transmembrane region" description="Helical" evidence="10">
    <location>
        <begin position="155"/>
        <end position="175"/>
    </location>
</feature>
<dbReference type="CDD" id="cd00637">
    <property type="entry name" value="7tm_classA_rhodopsin-like"/>
    <property type="match status" value="1"/>
</dbReference>
<dbReference type="PROSITE" id="PS50262">
    <property type="entry name" value="G_PROTEIN_RECEP_F1_2"/>
    <property type="match status" value="1"/>
</dbReference>
<feature type="transmembrane region" description="Helical" evidence="10">
    <location>
        <begin position="250"/>
        <end position="274"/>
    </location>
</feature>
<reference evidence="12" key="2">
    <citation type="submission" date="2020-11" db="EMBL/GenBank/DDBJ databases">
        <authorList>
            <person name="McCartney M.A."/>
            <person name="Auch B."/>
            <person name="Kono T."/>
            <person name="Mallez S."/>
            <person name="Becker A."/>
            <person name="Gohl D.M."/>
            <person name="Silverstein K.A.T."/>
            <person name="Koren S."/>
            <person name="Bechman K.B."/>
            <person name="Herman A."/>
            <person name="Abrahante J.E."/>
            <person name="Garbe J."/>
        </authorList>
    </citation>
    <scope>NUCLEOTIDE SEQUENCE</scope>
    <source>
        <strain evidence="12">Duluth1</strain>
        <tissue evidence="12">Whole animal</tissue>
    </source>
</reference>
<proteinExistence type="predicted"/>
<evidence type="ECO:0000256" key="8">
    <source>
        <dbReference type="ARBA" id="ARBA00023224"/>
    </source>
</evidence>
<dbReference type="Proteomes" id="UP000828390">
    <property type="component" value="Unassembled WGS sequence"/>
</dbReference>
<dbReference type="Pfam" id="PF00001">
    <property type="entry name" value="7tm_1"/>
    <property type="match status" value="1"/>
</dbReference>
<dbReference type="PRINTS" id="PR00237">
    <property type="entry name" value="GPCRRHODOPSN"/>
</dbReference>
<dbReference type="AlphaFoldDB" id="A0A9D4HUZ3"/>
<feature type="compositionally biased region" description="Polar residues" evidence="9">
    <location>
        <begin position="354"/>
        <end position="370"/>
    </location>
</feature>
<evidence type="ECO:0000256" key="2">
    <source>
        <dbReference type="ARBA" id="ARBA00022475"/>
    </source>
</evidence>
<feature type="transmembrane region" description="Helical" evidence="10">
    <location>
        <begin position="43"/>
        <end position="67"/>
    </location>
</feature>
<keyword evidence="7" id="KW-0675">Receptor</keyword>
<evidence type="ECO:0000256" key="5">
    <source>
        <dbReference type="ARBA" id="ARBA00023040"/>
    </source>
</evidence>
<protein>
    <recommendedName>
        <fullName evidence="11">G-protein coupled receptors family 1 profile domain-containing protein</fullName>
    </recommendedName>
</protein>
<dbReference type="GO" id="GO:0004930">
    <property type="term" value="F:G protein-coupled receptor activity"/>
    <property type="evidence" value="ECO:0007669"/>
    <property type="project" value="UniProtKB-KW"/>
</dbReference>
<feature type="transmembrane region" description="Helical" evidence="10">
    <location>
        <begin position="112"/>
        <end position="135"/>
    </location>
</feature>
<feature type="transmembrane region" description="Helical" evidence="10">
    <location>
        <begin position="79"/>
        <end position="106"/>
    </location>
</feature>
<dbReference type="GO" id="GO:0005886">
    <property type="term" value="C:plasma membrane"/>
    <property type="evidence" value="ECO:0007669"/>
    <property type="project" value="UniProtKB-SubCell"/>
</dbReference>
<dbReference type="PANTHER" id="PTHR24228:SF75">
    <property type="entry name" value="G-PROTEIN COUPLED RECEPTORS FAMILY 1 PROFILE DOMAIN-CONTAINING PROTEIN"/>
    <property type="match status" value="1"/>
</dbReference>
<evidence type="ECO:0000259" key="11">
    <source>
        <dbReference type="PROSITE" id="PS50262"/>
    </source>
</evidence>
<keyword evidence="5" id="KW-0297">G-protein coupled receptor</keyword>
<keyword evidence="13" id="KW-1185">Reference proteome</keyword>